<dbReference type="InterPro" id="IPR030827">
    <property type="entry name" value="Myo_inos_IolG"/>
</dbReference>
<evidence type="ECO:0000313" key="5">
    <source>
        <dbReference type="EMBL" id="PWK57782.1"/>
    </source>
</evidence>
<dbReference type="AlphaFoldDB" id="A0A316GAZ7"/>
<dbReference type="SUPFAM" id="SSF55347">
    <property type="entry name" value="Glyceraldehyde-3-phosphate dehydrogenase-like, C-terminal domain"/>
    <property type="match status" value="1"/>
</dbReference>
<feature type="domain" description="GFO/IDH/MocA-like oxidoreductase" evidence="4">
    <location>
        <begin position="161"/>
        <end position="281"/>
    </location>
</feature>
<accession>A0A316GAZ7</accession>
<dbReference type="PANTHER" id="PTHR42840">
    <property type="entry name" value="NAD(P)-BINDING ROSSMANN-FOLD SUPERFAMILY PROTEIN-RELATED"/>
    <property type="match status" value="1"/>
</dbReference>
<dbReference type="EMBL" id="QGGV01000002">
    <property type="protein sequence ID" value="PWK57782.1"/>
    <property type="molecule type" value="Genomic_DNA"/>
</dbReference>
<keyword evidence="2" id="KW-0560">Oxidoreductase</keyword>
<organism evidence="5 6">
    <name type="scientific">Silicimonas algicola</name>
    <dbReference type="NCBI Taxonomy" id="1826607"/>
    <lineage>
        <taxon>Bacteria</taxon>
        <taxon>Pseudomonadati</taxon>
        <taxon>Pseudomonadota</taxon>
        <taxon>Alphaproteobacteria</taxon>
        <taxon>Rhodobacterales</taxon>
        <taxon>Paracoccaceae</taxon>
    </lineage>
</organism>
<sequence length="366" mass="39918">MKPPVQAALTDARRRGQKGATIPTGMPLFREDFMSVRFAILGAGRIGQVHARAISETPGAELVAIYDPVKKAAKSVRDTYGCEIRSVEDCVQAKDIDAVAICTPTDLHADQIEMFARAGKAVFCEKPIDLSVERVRSCLKVVEETGATLMIGFNRRFDPDFRALHDTIEAGEIGKVEMVTVVSRDPGAPPIDYIKRSGGIFRDMTIHDFDIARWMLGDEVESVIAQASVLVDKEIGKAGDYDSVNVVLKTKKGRQCVITNSRRATYGYDQRIEVLGSKGMASAENIHENRVQVANGKGFARRPLVNFFLERYMPAYKAEIAAFVTAVNDKTTPPTTGHDGLMALVLAEAANISVAEGRAVKVSEIA</sequence>
<dbReference type="Gene3D" id="3.40.50.720">
    <property type="entry name" value="NAD(P)-binding Rossmann-like Domain"/>
    <property type="match status" value="1"/>
</dbReference>
<dbReference type="Pfam" id="PF01408">
    <property type="entry name" value="GFO_IDH_MocA"/>
    <property type="match status" value="1"/>
</dbReference>
<keyword evidence="6" id="KW-1185">Reference proteome</keyword>
<dbReference type="Gene3D" id="3.30.360.10">
    <property type="entry name" value="Dihydrodipicolinate Reductase, domain 2"/>
    <property type="match status" value="1"/>
</dbReference>
<evidence type="ECO:0000313" key="6">
    <source>
        <dbReference type="Proteomes" id="UP000245390"/>
    </source>
</evidence>
<comment type="caution">
    <text evidence="5">The sequence shown here is derived from an EMBL/GenBank/DDBJ whole genome shotgun (WGS) entry which is preliminary data.</text>
</comment>
<reference evidence="5 6" key="1">
    <citation type="submission" date="2018-05" db="EMBL/GenBank/DDBJ databases">
        <title>Genomic Encyclopedia of Type Strains, Phase IV (KMG-IV): sequencing the most valuable type-strain genomes for metagenomic binning, comparative biology and taxonomic classification.</title>
        <authorList>
            <person name="Goeker M."/>
        </authorList>
    </citation>
    <scope>NUCLEOTIDE SEQUENCE [LARGE SCALE GENOMIC DNA]</scope>
    <source>
        <strain evidence="5 6">DSM 103371</strain>
    </source>
</reference>
<dbReference type="RefSeq" id="WP_338143027.1">
    <property type="nucleotide sequence ID" value="NZ_CP034588.1"/>
</dbReference>
<dbReference type="GO" id="GO:0000166">
    <property type="term" value="F:nucleotide binding"/>
    <property type="evidence" value="ECO:0007669"/>
    <property type="project" value="InterPro"/>
</dbReference>
<dbReference type="GO" id="GO:0016491">
    <property type="term" value="F:oxidoreductase activity"/>
    <property type="evidence" value="ECO:0007669"/>
    <property type="project" value="UniProtKB-KW"/>
</dbReference>
<dbReference type="SUPFAM" id="SSF51735">
    <property type="entry name" value="NAD(P)-binding Rossmann-fold domains"/>
    <property type="match status" value="1"/>
</dbReference>
<feature type="domain" description="Gfo/Idh/MocA-like oxidoreductase N-terminal" evidence="3">
    <location>
        <begin position="36"/>
        <end position="153"/>
    </location>
</feature>
<dbReference type="Proteomes" id="UP000245390">
    <property type="component" value="Unassembled WGS sequence"/>
</dbReference>
<evidence type="ECO:0000259" key="3">
    <source>
        <dbReference type="Pfam" id="PF01408"/>
    </source>
</evidence>
<comment type="similarity">
    <text evidence="1">Belongs to the Gfo/Idh/MocA family.</text>
</comment>
<proteinExistence type="inferred from homology"/>
<dbReference type="InterPro" id="IPR055170">
    <property type="entry name" value="GFO_IDH_MocA-like_dom"/>
</dbReference>
<evidence type="ECO:0000256" key="1">
    <source>
        <dbReference type="ARBA" id="ARBA00010928"/>
    </source>
</evidence>
<dbReference type="PANTHER" id="PTHR42840:SF3">
    <property type="entry name" value="BINDING ROSSMANN FOLD OXIDOREDUCTASE, PUTATIVE (AFU_ORTHOLOGUE AFUA_2G10240)-RELATED"/>
    <property type="match status" value="1"/>
</dbReference>
<dbReference type="InterPro" id="IPR036291">
    <property type="entry name" value="NAD(P)-bd_dom_sf"/>
</dbReference>
<dbReference type="FunFam" id="3.30.360.10:FF:000023">
    <property type="entry name" value="Inositol 2-dehydrogenase"/>
    <property type="match status" value="1"/>
</dbReference>
<gene>
    <name evidence="5" type="ORF">C8D95_102430</name>
</gene>
<protein>
    <submittedName>
        <fullName evidence="5">Myo-inositol 2-dehydrogenase</fullName>
    </submittedName>
</protein>
<evidence type="ECO:0000259" key="4">
    <source>
        <dbReference type="Pfam" id="PF22725"/>
    </source>
</evidence>
<evidence type="ECO:0000256" key="2">
    <source>
        <dbReference type="ARBA" id="ARBA00023002"/>
    </source>
</evidence>
<dbReference type="InterPro" id="IPR000683">
    <property type="entry name" value="Gfo/Idh/MocA-like_OxRdtase_N"/>
</dbReference>
<dbReference type="Pfam" id="PF22725">
    <property type="entry name" value="GFO_IDH_MocA_C3"/>
    <property type="match status" value="1"/>
</dbReference>
<name>A0A316GAZ7_9RHOB</name>
<dbReference type="NCBIfam" id="TIGR04380">
    <property type="entry name" value="myo_inos_iolG"/>
    <property type="match status" value="1"/>
</dbReference>